<dbReference type="GO" id="GO:0006302">
    <property type="term" value="P:double-strand break repair"/>
    <property type="evidence" value="ECO:0007669"/>
    <property type="project" value="InterPro"/>
</dbReference>
<name>A0A1A8TF59_9GAMM</name>
<keyword evidence="1" id="KW-0175">Coiled coil</keyword>
<feature type="coiled-coil region" evidence="1">
    <location>
        <begin position="701"/>
        <end position="756"/>
    </location>
</feature>
<dbReference type="GO" id="GO:0016887">
    <property type="term" value="F:ATP hydrolysis activity"/>
    <property type="evidence" value="ECO:0007669"/>
    <property type="project" value="InterPro"/>
</dbReference>
<evidence type="ECO:0000313" key="3">
    <source>
        <dbReference type="EMBL" id="SBS31964.1"/>
    </source>
</evidence>
<dbReference type="PANTHER" id="PTHR32114">
    <property type="entry name" value="ABC TRANSPORTER ABCH.3"/>
    <property type="match status" value="1"/>
</dbReference>
<feature type="coiled-coil region" evidence="1">
    <location>
        <begin position="823"/>
        <end position="972"/>
    </location>
</feature>
<keyword evidence="4" id="KW-1185">Reference proteome</keyword>
<feature type="domain" description="Rad50/SbcC-type AAA" evidence="2">
    <location>
        <begin position="5"/>
        <end position="203"/>
    </location>
</feature>
<dbReference type="Pfam" id="PF13558">
    <property type="entry name" value="SbcC_Walker_B"/>
    <property type="match status" value="1"/>
</dbReference>
<dbReference type="Proteomes" id="UP000092627">
    <property type="component" value="Unassembled WGS sequence"/>
</dbReference>
<sequence>MKICSLRFENLNSLKGKWFIDFEVEPFKDTGIFAITGPTGAGKSTLLDAICLALYHQTPRVNVSQSANDVMTRHTGYCSAEVVFEVKGKRYVSSWEQKRARNKADGNLQPIQCSLSLDDGRVLADKVAQKQTQIADITGLDFARFTRSMMLAQGGFAAFLNAKTDERAELLEELTGTEVYADISRRVFEKHREQKAHIKQLEAVQASHKLMDEDAWQSLQAQKSSAQQRQQVLERNVQAVQSVFDWHQQSERLAQKLTLQQHQAEQASEHLVAIEPDNQRLQRSIEAQRIEPEYRQWQSAQQTLQALQQQETALQQEGSDAAEQMTNIEAQVSQADTALNQQKAQQHAFEQEAVDKWLPLEEQMATLGHRISEANTRLEASQTAQAQLAHDQQRFELQKAQAETERLDHEAALARWKDGAKALSLREKWQLQSQTLVSLERQQRELDHATQQVQLQHSKAAAQLQLESEALSQLQERKLDFEQQLATKQAELERLVQGKSYQAWLDELESLSEQQVQQQGQLQAAERYQQLLSSKASHLAQQAEWQARLQQLATDKSGMEQSLQCLVQQIEDIQQRISLQQRIAILEQERQQLEAGCPCPLCGAKEHDLGLVESVEQDQELTQRLNACIAEQGQRQQALQANLQDMAQITGRLEAMQPNLNANDAEIVALAERYPALAQADFDIEHCQQALLALNHKIEHYKQANRYYQDIEEQRRTLSEQLSQLAQTLHKKEALCQQIAQQLQQMAQKLLDHEAQAGQLVTEQKSVSETLVQSIAELVADQTLLANVPQDLSVIEQALNAWHAAQQQTQKLEQTISECSWHLAQLSEKAHGLTVQLESEQAQHHQLTRQLNELQQAYQAGLKGETVQQCRQRLSQATEQARQDKEAILARHSEHKLVMAQLHTRLEQLALQLKQAQQALESMQDGWRNALLLQGLASVEDWQAVLLSQAEQSRLEQQKQAAEHALQQSQTLVTQTKADVAAHQEAYAQLPDIEAFANRQELADRLTNLKENQQALLLELGQIAERMAAEQSKREANEAMLRQIAEQKAAFEWLDDLNGLIGSADGARFRRYAQSVTLDHLVWLANRHLDTLHGRYQLQRQRGEGLFLEVIDRWQGDITRDTKTLSGGESFLVSLALAVSLSELVSHKTSIDSLFLDEGFGTLDSETLDVALDALDRLNSSGKTIGVISHVEALKERIPVQLQVSKHAGLGVSTLASAFRG</sequence>
<dbReference type="Gene3D" id="3.40.50.300">
    <property type="entry name" value="P-loop containing nucleotide triphosphate hydrolases"/>
    <property type="match status" value="2"/>
</dbReference>
<dbReference type="InterPro" id="IPR038729">
    <property type="entry name" value="Rad50/SbcC_AAA"/>
</dbReference>
<dbReference type="EMBL" id="FLOC01000011">
    <property type="protein sequence ID" value="SBS31964.1"/>
    <property type="molecule type" value="Genomic_DNA"/>
</dbReference>
<reference evidence="3 4" key="1">
    <citation type="submission" date="2016-06" db="EMBL/GenBank/DDBJ databases">
        <authorList>
            <person name="Kjaerup R.B."/>
            <person name="Dalgaard T.S."/>
            <person name="Juul-Madsen H.R."/>
        </authorList>
    </citation>
    <scope>NUCLEOTIDE SEQUENCE [LARGE SCALE GENOMIC DNA]</scope>
    <source>
        <strain evidence="3 4">CECT 5080</strain>
    </source>
</reference>
<dbReference type="InterPro" id="IPR027417">
    <property type="entry name" value="P-loop_NTPase"/>
</dbReference>
<evidence type="ECO:0000313" key="4">
    <source>
        <dbReference type="Proteomes" id="UP000092627"/>
    </source>
</evidence>
<dbReference type="RefSeq" id="WP_067209697.1">
    <property type="nucleotide sequence ID" value="NZ_FLOC01000011.1"/>
</dbReference>
<dbReference type="PANTHER" id="PTHR32114:SF2">
    <property type="entry name" value="ABC TRANSPORTER ABCH.3"/>
    <property type="match status" value="1"/>
</dbReference>
<dbReference type="SUPFAM" id="SSF52540">
    <property type="entry name" value="P-loop containing nucleoside triphosphate hydrolases"/>
    <property type="match status" value="1"/>
</dbReference>
<accession>A0A1A8TF59</accession>
<dbReference type="Pfam" id="PF13476">
    <property type="entry name" value="AAA_23"/>
    <property type="match status" value="1"/>
</dbReference>
<dbReference type="STRING" id="295068.MAQ5080_02122"/>
<feature type="coiled-coil region" evidence="1">
    <location>
        <begin position="556"/>
        <end position="596"/>
    </location>
</feature>
<protein>
    <submittedName>
        <fullName evidence="3">Nuclease SbcCD subunit C</fullName>
    </submittedName>
</protein>
<dbReference type="AlphaFoldDB" id="A0A1A8TF59"/>
<organism evidence="3 4">
    <name type="scientific">Marinomonas aquimarina</name>
    <dbReference type="NCBI Taxonomy" id="295068"/>
    <lineage>
        <taxon>Bacteria</taxon>
        <taxon>Pseudomonadati</taxon>
        <taxon>Pseudomonadota</taxon>
        <taxon>Gammaproteobacteria</taxon>
        <taxon>Oceanospirillales</taxon>
        <taxon>Oceanospirillaceae</taxon>
        <taxon>Marinomonas</taxon>
    </lineage>
</organism>
<proteinExistence type="predicted"/>
<evidence type="ECO:0000256" key="1">
    <source>
        <dbReference type="SAM" id="Coils"/>
    </source>
</evidence>
<gene>
    <name evidence="3" type="primary">sbcC</name>
    <name evidence="3" type="ORF">MAQ5080_02122</name>
</gene>
<evidence type="ECO:0000259" key="2">
    <source>
        <dbReference type="Pfam" id="PF13476"/>
    </source>
</evidence>
<feature type="coiled-coil region" evidence="1">
    <location>
        <begin position="439"/>
        <end position="491"/>
    </location>
</feature>
<dbReference type="OrthoDB" id="9795626at2"/>
<feature type="coiled-coil region" evidence="1">
    <location>
        <begin position="297"/>
        <end position="345"/>
    </location>
</feature>